<evidence type="ECO:0000313" key="2">
    <source>
        <dbReference type="EMBL" id="KAF2707692.1"/>
    </source>
</evidence>
<feature type="compositionally biased region" description="Low complexity" evidence="1">
    <location>
        <begin position="1"/>
        <end position="24"/>
    </location>
</feature>
<protein>
    <submittedName>
        <fullName evidence="2">Uncharacterized protein</fullName>
    </submittedName>
</protein>
<dbReference type="EMBL" id="MU005773">
    <property type="protein sequence ID" value="KAF2707692.1"/>
    <property type="molecule type" value="Genomic_DNA"/>
</dbReference>
<keyword evidence="3" id="KW-1185">Reference proteome</keyword>
<sequence length="139" mass="14879">MASNGYYQQQGGAPQYPQQSYGQQPGYGGPPPGQQMYYGPPQGQQMQYQQAPPQQKQKKDLWPPSAVASSARRDASAAPSAASVPRTAARGEMNDEIDDRGPATDAADIQLLKTCGYQTQSSLSGRCGDLDLTLVNKRG</sequence>
<accession>A0A6G1K5F4</accession>
<organism evidence="2 3">
    <name type="scientific">Pleomassaria siparia CBS 279.74</name>
    <dbReference type="NCBI Taxonomy" id="1314801"/>
    <lineage>
        <taxon>Eukaryota</taxon>
        <taxon>Fungi</taxon>
        <taxon>Dikarya</taxon>
        <taxon>Ascomycota</taxon>
        <taxon>Pezizomycotina</taxon>
        <taxon>Dothideomycetes</taxon>
        <taxon>Pleosporomycetidae</taxon>
        <taxon>Pleosporales</taxon>
        <taxon>Pleomassariaceae</taxon>
        <taxon>Pleomassaria</taxon>
    </lineage>
</organism>
<dbReference type="Proteomes" id="UP000799428">
    <property type="component" value="Unassembled WGS sequence"/>
</dbReference>
<feature type="compositionally biased region" description="Low complexity" evidence="1">
    <location>
        <begin position="63"/>
        <end position="90"/>
    </location>
</feature>
<feature type="region of interest" description="Disordered" evidence="1">
    <location>
        <begin position="1"/>
        <end position="105"/>
    </location>
</feature>
<feature type="compositionally biased region" description="Low complexity" evidence="1">
    <location>
        <begin position="34"/>
        <end position="55"/>
    </location>
</feature>
<proteinExistence type="predicted"/>
<reference evidence="2" key="1">
    <citation type="journal article" date="2020" name="Stud. Mycol.">
        <title>101 Dothideomycetes genomes: a test case for predicting lifestyles and emergence of pathogens.</title>
        <authorList>
            <person name="Haridas S."/>
            <person name="Albert R."/>
            <person name="Binder M."/>
            <person name="Bloem J."/>
            <person name="Labutti K."/>
            <person name="Salamov A."/>
            <person name="Andreopoulos B."/>
            <person name="Baker S."/>
            <person name="Barry K."/>
            <person name="Bills G."/>
            <person name="Bluhm B."/>
            <person name="Cannon C."/>
            <person name="Castanera R."/>
            <person name="Culley D."/>
            <person name="Daum C."/>
            <person name="Ezra D."/>
            <person name="Gonzalez J."/>
            <person name="Henrissat B."/>
            <person name="Kuo A."/>
            <person name="Liang C."/>
            <person name="Lipzen A."/>
            <person name="Lutzoni F."/>
            <person name="Magnuson J."/>
            <person name="Mondo S."/>
            <person name="Nolan M."/>
            <person name="Ohm R."/>
            <person name="Pangilinan J."/>
            <person name="Park H.-J."/>
            <person name="Ramirez L."/>
            <person name="Alfaro M."/>
            <person name="Sun H."/>
            <person name="Tritt A."/>
            <person name="Yoshinaga Y."/>
            <person name="Zwiers L.-H."/>
            <person name="Turgeon B."/>
            <person name="Goodwin S."/>
            <person name="Spatafora J."/>
            <person name="Crous P."/>
            <person name="Grigoriev I."/>
        </authorList>
    </citation>
    <scope>NUCLEOTIDE SEQUENCE</scope>
    <source>
        <strain evidence="2">CBS 279.74</strain>
    </source>
</reference>
<dbReference type="AlphaFoldDB" id="A0A6G1K5F4"/>
<gene>
    <name evidence="2" type="ORF">K504DRAFT_446807</name>
</gene>
<evidence type="ECO:0000313" key="3">
    <source>
        <dbReference type="Proteomes" id="UP000799428"/>
    </source>
</evidence>
<evidence type="ECO:0000256" key="1">
    <source>
        <dbReference type="SAM" id="MobiDB-lite"/>
    </source>
</evidence>
<name>A0A6G1K5F4_9PLEO</name>